<evidence type="ECO:0000256" key="10">
    <source>
        <dbReference type="SAM" id="MobiDB-lite"/>
    </source>
</evidence>
<evidence type="ECO:0000256" key="9">
    <source>
        <dbReference type="PROSITE-ProRule" id="PRU00176"/>
    </source>
</evidence>
<dbReference type="PANTHER" id="PTHR10352">
    <property type="entry name" value="EUKARYOTIC TRANSLATION INITIATION FACTOR 3 SUBUNIT G"/>
    <property type="match status" value="1"/>
</dbReference>
<evidence type="ECO:0000313" key="13">
    <source>
        <dbReference type="Proteomes" id="UP000800200"/>
    </source>
</evidence>
<dbReference type="InterPro" id="IPR035979">
    <property type="entry name" value="RBD_domain_sf"/>
</dbReference>
<dbReference type="GO" id="GO:0006397">
    <property type="term" value="P:mRNA processing"/>
    <property type="evidence" value="ECO:0007669"/>
    <property type="project" value="UniProtKB-KW"/>
</dbReference>
<feature type="region of interest" description="Disordered" evidence="10">
    <location>
        <begin position="1111"/>
        <end position="1139"/>
    </location>
</feature>
<accession>A0A6A6EV70</accession>
<evidence type="ECO:0000259" key="11">
    <source>
        <dbReference type="PROSITE" id="PS50102"/>
    </source>
</evidence>
<feature type="compositionally biased region" description="Low complexity" evidence="10">
    <location>
        <begin position="64"/>
        <end position="75"/>
    </location>
</feature>
<dbReference type="CDD" id="cd00590">
    <property type="entry name" value="RRM_SF"/>
    <property type="match status" value="1"/>
</dbReference>
<dbReference type="Pfam" id="PF00076">
    <property type="entry name" value="RRM_1"/>
    <property type="match status" value="3"/>
</dbReference>
<evidence type="ECO:0000256" key="6">
    <source>
        <dbReference type="ARBA" id="ARBA00023242"/>
    </source>
</evidence>
<feature type="region of interest" description="Disordered" evidence="10">
    <location>
        <begin position="1230"/>
        <end position="1253"/>
    </location>
</feature>
<dbReference type="Gene3D" id="3.30.70.330">
    <property type="match status" value="4"/>
</dbReference>
<keyword evidence="6" id="KW-0539">Nucleus</keyword>
<feature type="compositionally biased region" description="Polar residues" evidence="10">
    <location>
        <begin position="1"/>
        <end position="16"/>
    </location>
</feature>
<dbReference type="OrthoDB" id="360390at2759"/>
<feature type="domain" description="RRM" evidence="11">
    <location>
        <begin position="942"/>
        <end position="1018"/>
    </location>
</feature>
<feature type="compositionally biased region" description="Basic and acidic residues" evidence="10">
    <location>
        <begin position="1289"/>
        <end position="1308"/>
    </location>
</feature>
<dbReference type="FunFam" id="3.30.70.330:FF:000365">
    <property type="entry name" value="U4/U6 snRNA-associated-splicing factor PRP24"/>
    <property type="match status" value="1"/>
</dbReference>
<evidence type="ECO:0000256" key="8">
    <source>
        <dbReference type="ARBA" id="ARBA00093627"/>
    </source>
</evidence>
<feature type="compositionally biased region" description="Polar residues" evidence="10">
    <location>
        <begin position="1230"/>
        <end position="1239"/>
    </location>
</feature>
<dbReference type="SMART" id="SM00360">
    <property type="entry name" value="RRM"/>
    <property type="match status" value="4"/>
</dbReference>
<feature type="compositionally biased region" description="Polar residues" evidence="10">
    <location>
        <begin position="849"/>
        <end position="858"/>
    </location>
</feature>
<dbReference type="Proteomes" id="UP000800200">
    <property type="component" value="Unassembled WGS sequence"/>
</dbReference>
<organism evidence="12 13">
    <name type="scientific">Zopfia rhizophila CBS 207.26</name>
    <dbReference type="NCBI Taxonomy" id="1314779"/>
    <lineage>
        <taxon>Eukaryota</taxon>
        <taxon>Fungi</taxon>
        <taxon>Dikarya</taxon>
        <taxon>Ascomycota</taxon>
        <taxon>Pezizomycotina</taxon>
        <taxon>Dothideomycetes</taxon>
        <taxon>Dothideomycetes incertae sedis</taxon>
        <taxon>Zopfiaceae</taxon>
        <taxon>Zopfia</taxon>
    </lineage>
</organism>
<feature type="region of interest" description="Disordered" evidence="10">
    <location>
        <begin position="1265"/>
        <end position="1308"/>
    </location>
</feature>
<feature type="region of interest" description="Disordered" evidence="10">
    <location>
        <begin position="783"/>
        <end position="865"/>
    </location>
</feature>
<feature type="domain" description="RRM" evidence="11">
    <location>
        <begin position="1032"/>
        <end position="1109"/>
    </location>
</feature>
<feature type="compositionally biased region" description="Polar residues" evidence="10">
    <location>
        <begin position="1265"/>
        <end position="1279"/>
    </location>
</feature>
<feature type="compositionally biased region" description="Polar residues" evidence="10">
    <location>
        <begin position="38"/>
        <end position="63"/>
    </location>
</feature>
<keyword evidence="3" id="KW-0677">Repeat</keyword>
<evidence type="ECO:0000256" key="4">
    <source>
        <dbReference type="ARBA" id="ARBA00022884"/>
    </source>
</evidence>
<dbReference type="Pfam" id="PF16842">
    <property type="entry name" value="RRM_occluded"/>
    <property type="match status" value="1"/>
</dbReference>
<name>A0A6A6EV70_9PEZI</name>
<feature type="region of interest" description="Disordered" evidence="10">
    <location>
        <begin position="142"/>
        <end position="161"/>
    </location>
</feature>
<keyword evidence="5" id="KW-0508">mRNA splicing</keyword>
<dbReference type="InterPro" id="IPR012677">
    <property type="entry name" value="Nucleotide-bd_a/b_plait_sf"/>
</dbReference>
<dbReference type="InterPro" id="IPR031766">
    <property type="entry name" value="RRM_occluded"/>
</dbReference>
<dbReference type="FunFam" id="3.30.70.330:FF:000588">
    <property type="entry name" value="Pre-mRNA splicing factor (Prp24), putative"/>
    <property type="match status" value="1"/>
</dbReference>
<evidence type="ECO:0000313" key="12">
    <source>
        <dbReference type="EMBL" id="KAF2194903.1"/>
    </source>
</evidence>
<comment type="subcellular location">
    <subcellularLocation>
        <location evidence="1">Nucleus</location>
    </subcellularLocation>
</comment>
<dbReference type="SUPFAM" id="SSF54928">
    <property type="entry name" value="RNA-binding domain, RBD"/>
    <property type="match status" value="3"/>
</dbReference>
<evidence type="ECO:0000256" key="2">
    <source>
        <dbReference type="ARBA" id="ARBA00022664"/>
    </source>
</evidence>
<dbReference type="CDD" id="cd12299">
    <property type="entry name" value="RRM4_Prp24"/>
    <property type="match status" value="1"/>
</dbReference>
<dbReference type="CDD" id="cd12296">
    <property type="entry name" value="RRM1_Prp24"/>
    <property type="match status" value="1"/>
</dbReference>
<feature type="domain" description="RRM" evidence="11">
    <location>
        <begin position="868"/>
        <end position="941"/>
    </location>
</feature>
<keyword evidence="4 9" id="KW-0694">RNA-binding</keyword>
<dbReference type="PROSITE" id="PS50102">
    <property type="entry name" value="RRM"/>
    <property type="match status" value="3"/>
</dbReference>
<dbReference type="Gene3D" id="1.25.40.10">
    <property type="entry name" value="Tetratricopeptide repeat domain"/>
    <property type="match status" value="2"/>
</dbReference>
<feature type="compositionally biased region" description="Polar residues" evidence="10">
    <location>
        <begin position="787"/>
        <end position="803"/>
    </location>
</feature>
<dbReference type="GO" id="GO:0005688">
    <property type="term" value="C:U6 snRNP"/>
    <property type="evidence" value="ECO:0007669"/>
    <property type="project" value="UniProtKB-ARBA"/>
</dbReference>
<keyword evidence="13" id="KW-1185">Reference proteome</keyword>
<evidence type="ECO:0000256" key="1">
    <source>
        <dbReference type="ARBA" id="ARBA00004123"/>
    </source>
</evidence>
<comment type="function">
    <text evidence="7">Functions as a recycling factor of the spliceosome, a machinery that forms on each precursor-messenger RNA (pre-mRNA) and catalyzes the removal of introns. Chaperones the re-annealing of U4 and U6 snRNAs (small nuclear RNAs) released from previous rounds of splicing, an initial step in reforming the U4/U6-U5 tri-snRNP (small nuclear ribonucleoprotein) that can reassemble into another spliceosome complex; this step involves binding U6 and facilitating the unwinding of the U6 internal stem loop, followed by base-pairing of U6 to U4.</text>
</comment>
<gene>
    <name evidence="12" type="ORF">K469DRAFT_648379</name>
</gene>
<evidence type="ECO:0000256" key="5">
    <source>
        <dbReference type="ARBA" id="ARBA00023187"/>
    </source>
</evidence>
<dbReference type="InterPro" id="IPR011990">
    <property type="entry name" value="TPR-like_helical_dom_sf"/>
</dbReference>
<dbReference type="GO" id="GO:0003723">
    <property type="term" value="F:RNA binding"/>
    <property type="evidence" value="ECO:0007669"/>
    <property type="project" value="UniProtKB-UniRule"/>
</dbReference>
<sequence>MDINSLLSPQDSSATETPPPLAQPVSSLHSPDKRPVHQMSSRTPSGLSQQITSSPQYHQEQVRTPTYPHSPYHPHLATAPSLPSPGITSYPNCRAIHSATSTPPIDARPSLGSPHDAGMTPPYPLHRQGSTPGMDTLADLASMQHQQQAARQSAGGLRDPQVYQASRPSISLQNIPGSISSGSAGEIAMAETPPQPRVFASKALDEQNLEALKELDRALIDNPFDYYTHVSFVTILHQGLQNHLYPDDGSYQDGQAYELLPVLREAYETMDSKYPLGEQLWEFWINDEKSLARNTEQRLSVMELCNKAVQDEPYSCRLWVLYGEYLRYLMSCVKDPNPPEQWSDEDKMIGNEVFTWELLINVWERGADYVKHNVNDSNLVWDRYLQLLEDDLEHTFNPDKARRISAIFDDRLTHPHATWDTTFSNFSSFTSKYNPNNYEDIMAFAVKRTANVKQQYGSRADYEFNLLRAIQQGDKAAEHRALTRYLKWEKKTAGPFSIHLVNALFERATVRFPVDSTLWEDHVEFLLWKNEPSISLLDVLERATRHCPWYGNLWAHRILTLEAENKGFDEIERVKHSATGTGLLDHSNLEELIKVQIAWCGYLRRKAFDDGKASEDDADIAEIGIRSALELVNEIGVKKYGKKYKGDPQYRLQRIHIKFWTQRGSLAEARQIWDSLIEQQKDSYDFWYRYYIWEMVVWSNHAIRDQSNVGQQLLTPAKATEVLEQGMKRLTTIDYPEQLIEMFINHVEQHESVLKVRNALTERRRAEHVVQIRRQKEMEKNAKLNAEVTQSGQAEQTQQSATYNHVGDATGKRKREDVVDGDTSATKKTKQEPDGAALVPAPSVEVPVRSTSEAVSESNKQKRNREHTTIIVKNLPSTASQTRLRQFFTDAGQVKNITVHQEEGGVTANVEFETAEEAEYALTKEAKGFEGHDIQISRGWSTTLFVSNYPPHADESYLRKLFSPFGEIMEMRFPSLKYDTHRRFCYIQYSKADEALAATKLDGTDLEGLEITAKISNPNVKKKREGATAEGREVYVWHLNFKSRQKDIREAFAKFGKIESVRMPTNNMGNNRGFCYIVYDTKENANAAVAEMNGQELKGFELHVQIAEDKKDTGPKVRSTVQNTASPEVRDLTPSQTPEFKPVPVQERSIALLNVPDTINDARIQALVEPYGFKKITLMPQHQGAIVEFINVESMGKASLALEGYEIIEGRYIRIGTVAELKKEKSEFRPSNNFMQPTRVNRPAVKGGRGRGGLGMKRGVGFGGATTSHSISLNSNSDATGEGGPKCKKTNDDFRSLFLKPKEEKKDG</sequence>
<evidence type="ECO:0000256" key="3">
    <source>
        <dbReference type="ARBA" id="ARBA00022737"/>
    </source>
</evidence>
<dbReference type="SUPFAM" id="SSF48452">
    <property type="entry name" value="TPR-like"/>
    <property type="match status" value="1"/>
</dbReference>
<keyword evidence="2" id="KW-0507">mRNA processing</keyword>
<dbReference type="InterPro" id="IPR000504">
    <property type="entry name" value="RRM_dom"/>
</dbReference>
<dbReference type="Pfam" id="PF23240">
    <property type="entry name" value="HAT_PRP39_N"/>
    <property type="match status" value="1"/>
</dbReference>
<evidence type="ECO:0000256" key="7">
    <source>
        <dbReference type="ARBA" id="ARBA00093374"/>
    </source>
</evidence>
<proteinExistence type="predicted"/>
<reference evidence="12" key="1">
    <citation type="journal article" date="2020" name="Stud. Mycol.">
        <title>101 Dothideomycetes genomes: a test case for predicting lifestyles and emergence of pathogens.</title>
        <authorList>
            <person name="Haridas S."/>
            <person name="Albert R."/>
            <person name="Binder M."/>
            <person name="Bloem J."/>
            <person name="Labutti K."/>
            <person name="Salamov A."/>
            <person name="Andreopoulos B."/>
            <person name="Baker S."/>
            <person name="Barry K."/>
            <person name="Bills G."/>
            <person name="Bluhm B."/>
            <person name="Cannon C."/>
            <person name="Castanera R."/>
            <person name="Culley D."/>
            <person name="Daum C."/>
            <person name="Ezra D."/>
            <person name="Gonzalez J."/>
            <person name="Henrissat B."/>
            <person name="Kuo A."/>
            <person name="Liang C."/>
            <person name="Lipzen A."/>
            <person name="Lutzoni F."/>
            <person name="Magnuson J."/>
            <person name="Mondo S."/>
            <person name="Nolan M."/>
            <person name="Ohm R."/>
            <person name="Pangilinan J."/>
            <person name="Park H.-J."/>
            <person name="Ramirez L."/>
            <person name="Alfaro M."/>
            <person name="Sun H."/>
            <person name="Tritt A."/>
            <person name="Yoshinaga Y."/>
            <person name="Zwiers L.-H."/>
            <person name="Turgeon B."/>
            <person name="Goodwin S."/>
            <person name="Spatafora J."/>
            <person name="Crous P."/>
            <person name="Grigoriev I."/>
        </authorList>
    </citation>
    <scope>NUCLEOTIDE SEQUENCE</scope>
    <source>
        <strain evidence="12">CBS 207.26</strain>
    </source>
</reference>
<dbReference type="GO" id="GO:0008380">
    <property type="term" value="P:RNA splicing"/>
    <property type="evidence" value="ECO:0007669"/>
    <property type="project" value="UniProtKB-KW"/>
</dbReference>
<dbReference type="EMBL" id="ML994610">
    <property type="protein sequence ID" value="KAF2194903.1"/>
    <property type="molecule type" value="Genomic_DNA"/>
</dbReference>
<feature type="region of interest" description="Disordered" evidence="10">
    <location>
        <begin position="1"/>
        <end position="136"/>
    </location>
</feature>
<protein>
    <recommendedName>
        <fullName evidence="8">U4/U6 snRNA-associated-splicing factor PRP24</fullName>
    </recommendedName>
</protein>
<dbReference type="InterPro" id="IPR034397">
    <property type="entry name" value="Prp24_RRM1"/>
</dbReference>
<dbReference type="FunFam" id="1.25.40.10:FF:000632">
    <property type="entry name" value="Pre-mRNA splicing factor (Prp24), putative"/>
    <property type="match status" value="1"/>
</dbReference>